<dbReference type="AlphaFoldDB" id="A0A841DMN3"/>
<evidence type="ECO:0000313" key="2">
    <source>
        <dbReference type="Proteomes" id="UP000558997"/>
    </source>
</evidence>
<dbReference type="Proteomes" id="UP000558997">
    <property type="component" value="Unassembled WGS sequence"/>
</dbReference>
<accession>A0A841DMN3</accession>
<organism evidence="1 2">
    <name type="scientific">Kribbella solani</name>
    <dbReference type="NCBI Taxonomy" id="236067"/>
    <lineage>
        <taxon>Bacteria</taxon>
        <taxon>Bacillati</taxon>
        <taxon>Actinomycetota</taxon>
        <taxon>Actinomycetes</taxon>
        <taxon>Propionibacteriales</taxon>
        <taxon>Kribbellaceae</taxon>
        <taxon>Kribbella</taxon>
    </lineage>
</organism>
<reference evidence="1 2" key="1">
    <citation type="submission" date="2020-08" db="EMBL/GenBank/DDBJ databases">
        <title>Sequencing the genomes of 1000 actinobacteria strains.</title>
        <authorList>
            <person name="Klenk H.-P."/>
        </authorList>
    </citation>
    <scope>NUCLEOTIDE SEQUENCE [LARGE SCALE GENOMIC DNA]</scope>
    <source>
        <strain evidence="1 2">DSM 17294</strain>
    </source>
</reference>
<name>A0A841DMN3_9ACTN</name>
<sequence>MTSKIPDRTSIRSNSGACRMNSSYCSWLQYPITCSTQARLYQDLSNSVISPAAGKCATYRWKYHWVCSRSVGFSSATMLAPRGFRCSMNRLIVPPLPAASRPSKTKLLDQIRRTHAPRVSSLDD</sequence>
<dbReference type="EMBL" id="JACHNF010000001">
    <property type="protein sequence ID" value="MBB5978265.1"/>
    <property type="molecule type" value="Genomic_DNA"/>
</dbReference>
<keyword evidence="2" id="KW-1185">Reference proteome</keyword>
<gene>
    <name evidence="1" type="ORF">HDA44_001606</name>
</gene>
<protein>
    <submittedName>
        <fullName evidence="1">Uncharacterized protein</fullName>
    </submittedName>
</protein>
<evidence type="ECO:0000313" key="1">
    <source>
        <dbReference type="EMBL" id="MBB5978265.1"/>
    </source>
</evidence>
<proteinExistence type="predicted"/>
<comment type="caution">
    <text evidence="1">The sequence shown here is derived from an EMBL/GenBank/DDBJ whole genome shotgun (WGS) entry which is preliminary data.</text>
</comment>